<evidence type="ECO:0000313" key="2">
    <source>
        <dbReference type="Proteomes" id="UP000029643"/>
    </source>
</evidence>
<gene>
    <name evidence="1" type="ORF">JCM19274_2954</name>
</gene>
<sequence>MWKAHYDKIKKEKHPPAYTLSQTLNLISSKDKFKAIDLGVW</sequence>
<dbReference type="Proteomes" id="UP000029643">
    <property type="component" value="Unassembled WGS sequence"/>
</dbReference>
<protein>
    <submittedName>
        <fullName evidence="1">Uncharacterized protein</fullName>
    </submittedName>
</protein>
<name>A0A090X754_9FLAO</name>
<dbReference type="AlphaFoldDB" id="A0A090X754"/>
<evidence type="ECO:0000313" key="1">
    <source>
        <dbReference type="EMBL" id="GAL82437.1"/>
    </source>
</evidence>
<dbReference type="EMBL" id="BBNU01000029">
    <property type="protein sequence ID" value="GAL82437.1"/>
    <property type="molecule type" value="Genomic_DNA"/>
</dbReference>
<organism evidence="1 2">
    <name type="scientific">Algibacter lectus</name>
    <dbReference type="NCBI Taxonomy" id="221126"/>
    <lineage>
        <taxon>Bacteria</taxon>
        <taxon>Pseudomonadati</taxon>
        <taxon>Bacteroidota</taxon>
        <taxon>Flavobacteriia</taxon>
        <taxon>Flavobacteriales</taxon>
        <taxon>Flavobacteriaceae</taxon>
        <taxon>Algibacter</taxon>
    </lineage>
</organism>
<reference evidence="1 2" key="1">
    <citation type="journal article" date="2014" name="Genome Announc.">
        <title>Draft Genome Sequences of Marine Flavobacterium Algibacter lectus Strains SS8 and NR4.</title>
        <authorList>
            <person name="Takatani N."/>
            <person name="Nakanishi M."/>
            <person name="Meirelles P."/>
            <person name="Mino S."/>
            <person name="Suda W."/>
            <person name="Oshima K."/>
            <person name="Hattori M."/>
            <person name="Ohkuma M."/>
            <person name="Hosokawa M."/>
            <person name="Miyashita K."/>
            <person name="Thompson F.L."/>
            <person name="Niwa A."/>
            <person name="Sawabe T."/>
            <person name="Sawabe T."/>
        </authorList>
    </citation>
    <scope>NUCLEOTIDE SEQUENCE [LARGE SCALE GENOMIC DNA]</scope>
    <source>
        <strain evidence="2">JCM19274</strain>
    </source>
</reference>
<comment type="caution">
    <text evidence="1">The sequence shown here is derived from an EMBL/GenBank/DDBJ whole genome shotgun (WGS) entry which is preliminary data.</text>
</comment>
<accession>A0A090X754</accession>
<proteinExistence type="predicted"/>